<gene>
    <name evidence="2" type="ORF">SKAU_G00225930</name>
</gene>
<dbReference type="AlphaFoldDB" id="A0A9Q1FC67"/>
<protein>
    <submittedName>
        <fullName evidence="2">Uncharacterized protein</fullName>
    </submittedName>
</protein>
<evidence type="ECO:0000256" key="1">
    <source>
        <dbReference type="SAM" id="Phobius"/>
    </source>
</evidence>
<dbReference type="Proteomes" id="UP001152622">
    <property type="component" value="Chromosome 7"/>
</dbReference>
<keyword evidence="3" id="KW-1185">Reference proteome</keyword>
<keyword evidence="1" id="KW-1133">Transmembrane helix</keyword>
<proteinExistence type="predicted"/>
<dbReference type="EMBL" id="JAINUF010000007">
    <property type="protein sequence ID" value="KAJ8355026.1"/>
    <property type="molecule type" value="Genomic_DNA"/>
</dbReference>
<reference evidence="2" key="1">
    <citation type="journal article" date="2023" name="Science">
        <title>Genome structures resolve the early diversification of teleost fishes.</title>
        <authorList>
            <person name="Parey E."/>
            <person name="Louis A."/>
            <person name="Montfort J."/>
            <person name="Bouchez O."/>
            <person name="Roques C."/>
            <person name="Iampietro C."/>
            <person name="Lluch J."/>
            <person name="Castinel A."/>
            <person name="Donnadieu C."/>
            <person name="Desvignes T."/>
            <person name="Floi Bucao C."/>
            <person name="Jouanno E."/>
            <person name="Wen M."/>
            <person name="Mejri S."/>
            <person name="Dirks R."/>
            <person name="Jansen H."/>
            <person name="Henkel C."/>
            <person name="Chen W.J."/>
            <person name="Zahm M."/>
            <person name="Cabau C."/>
            <person name="Klopp C."/>
            <person name="Thompson A.W."/>
            <person name="Robinson-Rechavi M."/>
            <person name="Braasch I."/>
            <person name="Lecointre G."/>
            <person name="Bobe J."/>
            <person name="Postlethwait J.H."/>
            <person name="Berthelot C."/>
            <person name="Roest Crollius H."/>
            <person name="Guiguen Y."/>
        </authorList>
    </citation>
    <scope>NUCLEOTIDE SEQUENCE</scope>
    <source>
        <strain evidence="2">WJC10195</strain>
    </source>
</reference>
<evidence type="ECO:0000313" key="2">
    <source>
        <dbReference type="EMBL" id="KAJ8355026.1"/>
    </source>
</evidence>
<keyword evidence="1" id="KW-0812">Transmembrane</keyword>
<comment type="caution">
    <text evidence="2">The sequence shown here is derived from an EMBL/GenBank/DDBJ whole genome shotgun (WGS) entry which is preliminary data.</text>
</comment>
<accession>A0A9Q1FC67</accession>
<organism evidence="2 3">
    <name type="scientific">Synaphobranchus kaupii</name>
    <name type="common">Kaup's arrowtooth eel</name>
    <dbReference type="NCBI Taxonomy" id="118154"/>
    <lineage>
        <taxon>Eukaryota</taxon>
        <taxon>Metazoa</taxon>
        <taxon>Chordata</taxon>
        <taxon>Craniata</taxon>
        <taxon>Vertebrata</taxon>
        <taxon>Euteleostomi</taxon>
        <taxon>Actinopterygii</taxon>
        <taxon>Neopterygii</taxon>
        <taxon>Teleostei</taxon>
        <taxon>Anguilliformes</taxon>
        <taxon>Synaphobranchidae</taxon>
        <taxon>Synaphobranchus</taxon>
    </lineage>
</organism>
<evidence type="ECO:0000313" key="3">
    <source>
        <dbReference type="Proteomes" id="UP001152622"/>
    </source>
</evidence>
<keyword evidence="1" id="KW-0472">Membrane</keyword>
<feature type="transmembrane region" description="Helical" evidence="1">
    <location>
        <begin position="17"/>
        <end position="41"/>
    </location>
</feature>
<name>A0A9Q1FC67_SYNKA</name>
<sequence>MDEKAPSPPSVTAKKPYGILAVGIGSAVGVVVLGVTAICLYKRYMKQKFKRQQAELINVHLYSSMKMEDILSASKMGGTDGIYTEINDLPSTFKSPPVPSQNDTYSLISAVPASSIPPLSEY</sequence>